<dbReference type="EMBL" id="PIPK01000008">
    <property type="protein sequence ID" value="RUO23741.1"/>
    <property type="molecule type" value="Genomic_DNA"/>
</dbReference>
<dbReference type="PANTHER" id="PTHR10815">
    <property type="entry name" value="METHYLATED-DNA--PROTEIN-CYSTEINE METHYLTRANSFERASE"/>
    <property type="match status" value="1"/>
</dbReference>
<evidence type="ECO:0000256" key="4">
    <source>
        <dbReference type="ARBA" id="ARBA00022763"/>
    </source>
</evidence>
<dbReference type="CDD" id="cd06445">
    <property type="entry name" value="ATase"/>
    <property type="match status" value="1"/>
</dbReference>
<evidence type="ECO:0000313" key="10">
    <source>
        <dbReference type="Proteomes" id="UP000249203"/>
    </source>
</evidence>
<name>A0A327WUH0_9GAMM</name>
<dbReference type="SUPFAM" id="SSF46767">
    <property type="entry name" value="Methylated DNA-protein cysteine methyltransferase, C-terminal domain"/>
    <property type="match status" value="1"/>
</dbReference>
<dbReference type="GO" id="GO:0003908">
    <property type="term" value="F:methylated-DNA-[protein]-cysteine S-methyltransferase activity"/>
    <property type="evidence" value="ECO:0007669"/>
    <property type="project" value="UniProtKB-EC"/>
</dbReference>
<evidence type="ECO:0000313" key="8">
    <source>
        <dbReference type="EMBL" id="RAJ96512.1"/>
    </source>
</evidence>
<evidence type="ECO:0000256" key="1">
    <source>
        <dbReference type="ARBA" id="ARBA00001286"/>
    </source>
</evidence>
<evidence type="ECO:0000256" key="2">
    <source>
        <dbReference type="ARBA" id="ARBA00022603"/>
    </source>
</evidence>
<dbReference type="Proteomes" id="UP000287865">
    <property type="component" value="Unassembled WGS sequence"/>
</dbReference>
<dbReference type="AlphaFoldDB" id="A0A327WUH0"/>
<evidence type="ECO:0000313" key="11">
    <source>
        <dbReference type="Proteomes" id="UP000287865"/>
    </source>
</evidence>
<dbReference type="GO" id="GO:0032259">
    <property type="term" value="P:methylation"/>
    <property type="evidence" value="ECO:0007669"/>
    <property type="project" value="UniProtKB-KW"/>
</dbReference>
<organism evidence="8 10">
    <name type="scientific">Aliidiomarina maris</name>
    <dbReference type="NCBI Taxonomy" id="531312"/>
    <lineage>
        <taxon>Bacteria</taxon>
        <taxon>Pseudomonadati</taxon>
        <taxon>Pseudomonadota</taxon>
        <taxon>Gammaproteobacteria</taxon>
        <taxon>Alteromonadales</taxon>
        <taxon>Idiomarinaceae</taxon>
        <taxon>Aliidiomarina</taxon>
    </lineage>
</organism>
<protein>
    <submittedName>
        <fullName evidence="9">Methylated-DNA--[protein]-cysteine S-methyltransferase</fullName>
    </submittedName>
    <submittedName>
        <fullName evidence="8">Methylated-DNA-[protein]-cysteine S-methyltransferase</fullName>
    </submittedName>
</protein>
<dbReference type="Gene3D" id="1.10.10.10">
    <property type="entry name" value="Winged helix-like DNA-binding domain superfamily/Winged helix DNA-binding domain"/>
    <property type="match status" value="1"/>
</dbReference>
<dbReference type="PROSITE" id="PS00374">
    <property type="entry name" value="MGMT"/>
    <property type="match status" value="1"/>
</dbReference>
<dbReference type="InterPro" id="IPR001497">
    <property type="entry name" value="MethylDNA_cys_MeTrfase_AS"/>
</dbReference>
<dbReference type="PANTHER" id="PTHR10815:SF13">
    <property type="entry name" value="METHYLATED-DNA--PROTEIN-CYSTEINE METHYLTRANSFERASE"/>
    <property type="match status" value="1"/>
</dbReference>
<keyword evidence="5" id="KW-0234">DNA repair</keyword>
<feature type="domain" description="Methylated-DNA-[protein]-cysteine S-methyltransferase DNA binding" evidence="7">
    <location>
        <begin position="75"/>
        <end position="160"/>
    </location>
</feature>
<evidence type="ECO:0000256" key="5">
    <source>
        <dbReference type="ARBA" id="ARBA00023204"/>
    </source>
</evidence>
<sequence length="164" mass="18022">MSQTIHTEYLDLGPWQVQVTHDTHHLLGSQLVAENVAAKLPQHALSHHLAAYIDAYLKHQPRSLAIPLSPQGSEYQRRVWQVLTTIQAGDTRTYGDVAKQLNSAAQPIGGACKRNPLAFFIPCHRIVAANGLGGFMGRGPNTEPQGAALMMKAWLLDHEQGFIQ</sequence>
<dbReference type="Proteomes" id="UP000249203">
    <property type="component" value="Unassembled WGS sequence"/>
</dbReference>
<evidence type="ECO:0000259" key="7">
    <source>
        <dbReference type="Pfam" id="PF01035"/>
    </source>
</evidence>
<proteinExistence type="predicted"/>
<evidence type="ECO:0000256" key="3">
    <source>
        <dbReference type="ARBA" id="ARBA00022679"/>
    </source>
</evidence>
<dbReference type="Pfam" id="PF01035">
    <property type="entry name" value="DNA_binding_1"/>
    <property type="match status" value="1"/>
</dbReference>
<keyword evidence="2 8" id="KW-0489">Methyltransferase</keyword>
<dbReference type="InterPro" id="IPR014048">
    <property type="entry name" value="MethylDNA_cys_MeTrfase_DNA-bd"/>
</dbReference>
<reference evidence="8 10" key="2">
    <citation type="submission" date="2018-06" db="EMBL/GenBank/DDBJ databases">
        <title>Genomic Encyclopedia of Type Strains, Phase III (KMG-III): the genomes of soil and plant-associated and newly described type strains.</title>
        <authorList>
            <person name="Whitman W."/>
        </authorList>
    </citation>
    <scope>NUCLEOTIDE SEQUENCE [LARGE SCALE GENOMIC DNA]</scope>
    <source>
        <strain evidence="8 10">CGMCC 1.15366</strain>
    </source>
</reference>
<comment type="caution">
    <text evidence="8">The sequence shown here is derived from an EMBL/GenBank/DDBJ whole genome shotgun (WGS) entry which is preliminary data.</text>
</comment>
<gene>
    <name evidence="8" type="ORF">B0I24_10891</name>
    <name evidence="9" type="ORF">CWE07_09510</name>
</gene>
<dbReference type="EMBL" id="QLMD01000008">
    <property type="protein sequence ID" value="RAJ96512.1"/>
    <property type="molecule type" value="Genomic_DNA"/>
</dbReference>
<dbReference type="NCBIfam" id="TIGR00589">
    <property type="entry name" value="ogt"/>
    <property type="match status" value="1"/>
</dbReference>
<dbReference type="RefSeq" id="WP_111569680.1">
    <property type="nucleotide sequence ID" value="NZ_PIPK01000008.1"/>
</dbReference>
<keyword evidence="4" id="KW-0227">DNA damage</keyword>
<comment type="catalytic activity">
    <reaction evidence="6">
        <text>a 6-O-methyl-2'-deoxyguanosine in DNA + L-cysteinyl-[protein] = S-methyl-L-cysteinyl-[protein] + a 2'-deoxyguanosine in DNA</text>
        <dbReference type="Rhea" id="RHEA:24000"/>
        <dbReference type="Rhea" id="RHEA-COMP:10131"/>
        <dbReference type="Rhea" id="RHEA-COMP:10132"/>
        <dbReference type="Rhea" id="RHEA-COMP:11367"/>
        <dbReference type="Rhea" id="RHEA-COMP:11368"/>
        <dbReference type="ChEBI" id="CHEBI:29950"/>
        <dbReference type="ChEBI" id="CHEBI:82612"/>
        <dbReference type="ChEBI" id="CHEBI:85445"/>
        <dbReference type="ChEBI" id="CHEBI:85448"/>
        <dbReference type="EC" id="2.1.1.63"/>
    </reaction>
</comment>
<reference evidence="9 11" key="1">
    <citation type="journal article" date="2018" name="Front. Microbiol.">
        <title>Genome-Based Analysis Reveals the Taxonomy and Diversity of the Family Idiomarinaceae.</title>
        <authorList>
            <person name="Liu Y."/>
            <person name="Lai Q."/>
            <person name="Shao Z."/>
        </authorList>
    </citation>
    <scope>NUCLEOTIDE SEQUENCE [LARGE SCALE GENOMIC DNA]</scope>
    <source>
        <strain evidence="9 11">CF12-14</strain>
    </source>
</reference>
<dbReference type="OrthoDB" id="9811249at2"/>
<dbReference type="GO" id="GO:0006281">
    <property type="term" value="P:DNA repair"/>
    <property type="evidence" value="ECO:0007669"/>
    <property type="project" value="UniProtKB-KW"/>
</dbReference>
<comment type="catalytic activity">
    <reaction evidence="1">
        <text>a 4-O-methyl-thymidine in DNA + L-cysteinyl-[protein] = a thymidine in DNA + S-methyl-L-cysteinyl-[protein]</text>
        <dbReference type="Rhea" id="RHEA:53428"/>
        <dbReference type="Rhea" id="RHEA-COMP:10131"/>
        <dbReference type="Rhea" id="RHEA-COMP:10132"/>
        <dbReference type="Rhea" id="RHEA-COMP:13555"/>
        <dbReference type="Rhea" id="RHEA-COMP:13556"/>
        <dbReference type="ChEBI" id="CHEBI:29950"/>
        <dbReference type="ChEBI" id="CHEBI:82612"/>
        <dbReference type="ChEBI" id="CHEBI:137386"/>
        <dbReference type="ChEBI" id="CHEBI:137387"/>
        <dbReference type="EC" id="2.1.1.63"/>
    </reaction>
</comment>
<dbReference type="InterPro" id="IPR036388">
    <property type="entry name" value="WH-like_DNA-bd_sf"/>
</dbReference>
<evidence type="ECO:0000313" key="9">
    <source>
        <dbReference type="EMBL" id="RUO23741.1"/>
    </source>
</evidence>
<dbReference type="InterPro" id="IPR036217">
    <property type="entry name" value="MethylDNA_cys_MeTrfase_DNAb"/>
</dbReference>
<keyword evidence="11" id="KW-1185">Reference proteome</keyword>
<accession>A0A327WUH0</accession>
<evidence type="ECO:0000256" key="6">
    <source>
        <dbReference type="ARBA" id="ARBA00049348"/>
    </source>
</evidence>
<keyword evidence="3 8" id="KW-0808">Transferase</keyword>